<dbReference type="Proteomes" id="UP001551658">
    <property type="component" value="Unassembled WGS sequence"/>
</dbReference>
<keyword evidence="3" id="KW-1185">Reference proteome</keyword>
<name>A0ABV3FDE3_9NOCA</name>
<feature type="compositionally biased region" description="Low complexity" evidence="1">
    <location>
        <begin position="318"/>
        <end position="352"/>
    </location>
</feature>
<evidence type="ECO:0008006" key="4">
    <source>
        <dbReference type="Google" id="ProtNLM"/>
    </source>
</evidence>
<comment type="caution">
    <text evidence="2">The sequence shown here is derived from an EMBL/GenBank/DDBJ whole genome shotgun (WGS) entry which is preliminary data.</text>
</comment>
<evidence type="ECO:0000256" key="1">
    <source>
        <dbReference type="SAM" id="MobiDB-lite"/>
    </source>
</evidence>
<accession>A0ABV3FDE3</accession>
<protein>
    <recommendedName>
        <fullName evidence="4">PPE family protein</fullName>
    </recommendedName>
</protein>
<proteinExistence type="predicted"/>
<feature type="compositionally biased region" description="Gly residues" evidence="1">
    <location>
        <begin position="353"/>
        <end position="365"/>
    </location>
</feature>
<organism evidence="2 3">
    <name type="scientific">Nocardia fusca</name>
    <dbReference type="NCBI Taxonomy" id="941183"/>
    <lineage>
        <taxon>Bacteria</taxon>
        <taxon>Bacillati</taxon>
        <taxon>Actinomycetota</taxon>
        <taxon>Actinomycetes</taxon>
        <taxon>Mycobacteriales</taxon>
        <taxon>Nocardiaceae</taxon>
        <taxon>Nocardia</taxon>
    </lineage>
</organism>
<feature type="region of interest" description="Disordered" evidence="1">
    <location>
        <begin position="306"/>
        <end position="374"/>
    </location>
</feature>
<evidence type="ECO:0000313" key="2">
    <source>
        <dbReference type="EMBL" id="MEV0365702.1"/>
    </source>
</evidence>
<sequence>MTAPLDETVLDLLRNSAAGPALNRPVNDVLRDMGLGPLPELPAQLPLPELPPLPALDLSLLTKPITDLASSFGTGQFVAGGGPDPTQVFDQVASVLQTAIQIGSSAAQMAMTLWQGAAAMEAQNKSVQAQRDGAAISGQSVQTAAGTATAATSVFTGQALMAAIMAKYMASIVAAGPFLLTGIGQVFLLSATTETLAEATAVTAKTRAELSVESAKMTATGQKVPVTDAPTGVDPTQLISQLLQIVPTLMGAVSSGAQSIAQVHETLNPVKSIADAERVEAVGRAGGGVGGGAPMVGGIGGLGGGAGAAGQPLAPWSGTRPAGGPVGAAGTPGTSPANAAATSSSARSTGGTMPMGGIGGAGLARGGESSTAEGARSHLINAEHGNEVVGEIDGVSLPVVGTAERVSEPVIGDSPDKALTL</sequence>
<gene>
    <name evidence="2" type="ORF">AB0H72_23680</name>
</gene>
<reference evidence="2 3" key="1">
    <citation type="submission" date="2024-06" db="EMBL/GenBank/DDBJ databases">
        <title>The Natural Products Discovery Center: Release of the First 8490 Sequenced Strains for Exploring Actinobacteria Biosynthetic Diversity.</title>
        <authorList>
            <person name="Kalkreuter E."/>
            <person name="Kautsar S.A."/>
            <person name="Yang D."/>
            <person name="Bader C.D."/>
            <person name="Teijaro C.N."/>
            <person name="Fluegel L."/>
            <person name="Davis C.M."/>
            <person name="Simpson J.R."/>
            <person name="Lauterbach L."/>
            <person name="Steele A.D."/>
            <person name="Gui C."/>
            <person name="Meng S."/>
            <person name="Li G."/>
            <person name="Viehrig K."/>
            <person name="Ye F."/>
            <person name="Su P."/>
            <person name="Kiefer A.F."/>
            <person name="Nichols A."/>
            <person name="Cepeda A.J."/>
            <person name="Yan W."/>
            <person name="Fan B."/>
            <person name="Jiang Y."/>
            <person name="Adhikari A."/>
            <person name="Zheng C.-J."/>
            <person name="Schuster L."/>
            <person name="Cowan T.M."/>
            <person name="Smanski M.J."/>
            <person name="Chevrette M.G."/>
            <person name="De Carvalho L.P.S."/>
            <person name="Shen B."/>
        </authorList>
    </citation>
    <scope>NUCLEOTIDE SEQUENCE [LARGE SCALE GENOMIC DNA]</scope>
    <source>
        <strain evidence="2 3">NPDC050671</strain>
    </source>
</reference>
<dbReference type="RefSeq" id="WP_357982487.1">
    <property type="nucleotide sequence ID" value="NZ_JBFAIH010000015.1"/>
</dbReference>
<dbReference type="EMBL" id="JBFAIH010000015">
    <property type="protein sequence ID" value="MEV0365702.1"/>
    <property type="molecule type" value="Genomic_DNA"/>
</dbReference>
<evidence type="ECO:0000313" key="3">
    <source>
        <dbReference type="Proteomes" id="UP001551658"/>
    </source>
</evidence>